<sequence length="700" mass="79228">MHRVSFESPDSGNTGLVTEFGGSGNNRTSKTSSSSSSSMEANDGPRALHRAWGEPPPQHDNSGEVTFRLLDSWTIAKRRICLMQNSRRSRRRSTLAAVQTIAHAQSLRNGDDDEDGAPKTVNTYDRWCQRFVVHPSCTKRLVWEFIGVFFVLYDLVVLPLPFIEATQTDFVIAMGWLLRLFWTADIGISFLTGYLSQDAEGMTEMRPSKVALRYLKTRLLLDLVIVSCDWLEVWITNDSALSLTQALRVVRCFRLARLAKMRNITDYVLNNIRSEGKMIWGYVFLLVMGLLLLIHLMACIWSGLRSSAWGSTGDTEQALSEQDPEMTTTRRYVESFHYVLSLFVGEHISQPANLVQRTFVVSVLTLSFVVSASFVGSLTTAMTRLQMIASQRSQQFAALNRYLSDCGISTRLCMRVQRNARHALRERMRNIPESKVELLHLISDPLRSEIHYEVYSPTLLRHPFFFLYNKINPAGVRQICHTTVSLMSLSRGDVLFSEFEVPAVPKMYFVSTGRLTYTQGLEGNHRVLSKQWLSEAALWTTWAHRGLLQARAECRLLAIDATRFTNIMSTFPTLHPHAYGEKFVSSLREANPGSSSSIIGLTDIGVDCEKSRALAVDAFHEVDEDFEQPPEWKTNRRFSVDSIGSVPSSSRANPGDFEYYLSKFLPRAWFRRGSMTSAPISLVSMRSSVNDWGHGWRSSQ</sequence>
<accession>A0A7S2MMA8</accession>
<dbReference type="PANTHER" id="PTHR10217:SF435">
    <property type="entry name" value="POTASSIUM VOLTAGE-GATED CHANNEL PROTEIN EAG"/>
    <property type="match status" value="1"/>
</dbReference>
<dbReference type="Gene3D" id="1.10.287.70">
    <property type="match status" value="1"/>
</dbReference>
<dbReference type="EMBL" id="HBGW01003793">
    <property type="protein sequence ID" value="CAD9491579.1"/>
    <property type="molecule type" value="Transcribed_RNA"/>
</dbReference>
<evidence type="ECO:0000256" key="6">
    <source>
        <dbReference type="SAM" id="Phobius"/>
    </source>
</evidence>
<dbReference type="GO" id="GO:0042391">
    <property type="term" value="P:regulation of membrane potential"/>
    <property type="evidence" value="ECO:0007669"/>
    <property type="project" value="TreeGrafter"/>
</dbReference>
<gene>
    <name evidence="8" type="ORF">BRAN1462_LOCUS2501</name>
</gene>
<dbReference type="GO" id="GO:0005886">
    <property type="term" value="C:plasma membrane"/>
    <property type="evidence" value="ECO:0007669"/>
    <property type="project" value="TreeGrafter"/>
</dbReference>
<evidence type="ECO:0000256" key="2">
    <source>
        <dbReference type="ARBA" id="ARBA00022692"/>
    </source>
</evidence>
<keyword evidence="2 6" id="KW-0812">Transmembrane</keyword>
<dbReference type="GO" id="GO:0005249">
    <property type="term" value="F:voltage-gated potassium channel activity"/>
    <property type="evidence" value="ECO:0007669"/>
    <property type="project" value="TreeGrafter"/>
</dbReference>
<comment type="subcellular location">
    <subcellularLocation>
        <location evidence="1">Membrane</location>
        <topology evidence="1">Multi-pass membrane protein</topology>
    </subcellularLocation>
</comment>
<reference evidence="8" key="1">
    <citation type="submission" date="2021-01" db="EMBL/GenBank/DDBJ databases">
        <authorList>
            <person name="Corre E."/>
            <person name="Pelletier E."/>
            <person name="Niang G."/>
            <person name="Scheremetjew M."/>
            <person name="Finn R."/>
            <person name="Kale V."/>
            <person name="Holt S."/>
            <person name="Cochrane G."/>
            <person name="Meng A."/>
            <person name="Brown T."/>
            <person name="Cohen L."/>
        </authorList>
    </citation>
    <scope>NUCLEOTIDE SEQUENCE</scope>
    <source>
        <strain evidence="8">RCC3387</strain>
    </source>
</reference>
<dbReference type="InterPro" id="IPR014710">
    <property type="entry name" value="RmlC-like_jellyroll"/>
</dbReference>
<protein>
    <recommendedName>
        <fullName evidence="7">Ion transport domain-containing protein</fullName>
    </recommendedName>
</protein>
<evidence type="ECO:0000256" key="5">
    <source>
        <dbReference type="SAM" id="MobiDB-lite"/>
    </source>
</evidence>
<dbReference type="SUPFAM" id="SSF81324">
    <property type="entry name" value="Voltage-gated potassium channels"/>
    <property type="match status" value="1"/>
</dbReference>
<dbReference type="AlphaFoldDB" id="A0A7S2MMA8"/>
<feature type="region of interest" description="Disordered" evidence="5">
    <location>
        <begin position="1"/>
        <end position="63"/>
    </location>
</feature>
<evidence type="ECO:0000256" key="1">
    <source>
        <dbReference type="ARBA" id="ARBA00004141"/>
    </source>
</evidence>
<dbReference type="Pfam" id="PF00520">
    <property type="entry name" value="Ion_trans"/>
    <property type="match status" value="1"/>
</dbReference>
<organism evidence="8">
    <name type="scientific">Zooxanthella nutricula</name>
    <dbReference type="NCBI Taxonomy" id="1333877"/>
    <lineage>
        <taxon>Eukaryota</taxon>
        <taxon>Sar</taxon>
        <taxon>Alveolata</taxon>
        <taxon>Dinophyceae</taxon>
        <taxon>Peridiniales</taxon>
        <taxon>Peridiniales incertae sedis</taxon>
        <taxon>Zooxanthella</taxon>
    </lineage>
</organism>
<keyword evidence="4 6" id="KW-0472">Membrane</keyword>
<feature type="transmembrane region" description="Helical" evidence="6">
    <location>
        <begin position="359"/>
        <end position="382"/>
    </location>
</feature>
<feature type="transmembrane region" description="Helical" evidence="6">
    <location>
        <begin position="279"/>
        <end position="304"/>
    </location>
</feature>
<evidence type="ECO:0000256" key="3">
    <source>
        <dbReference type="ARBA" id="ARBA00022989"/>
    </source>
</evidence>
<dbReference type="PANTHER" id="PTHR10217">
    <property type="entry name" value="VOLTAGE AND LIGAND GATED POTASSIUM CHANNEL"/>
    <property type="match status" value="1"/>
</dbReference>
<dbReference type="InterPro" id="IPR005821">
    <property type="entry name" value="Ion_trans_dom"/>
</dbReference>
<evidence type="ECO:0000256" key="4">
    <source>
        <dbReference type="ARBA" id="ARBA00023136"/>
    </source>
</evidence>
<feature type="domain" description="Ion transport" evidence="7">
    <location>
        <begin position="142"/>
        <end position="382"/>
    </location>
</feature>
<proteinExistence type="predicted"/>
<name>A0A7S2MMA8_9DINO</name>
<evidence type="ECO:0000259" key="7">
    <source>
        <dbReference type="Pfam" id="PF00520"/>
    </source>
</evidence>
<evidence type="ECO:0000313" key="8">
    <source>
        <dbReference type="EMBL" id="CAD9491579.1"/>
    </source>
</evidence>
<feature type="transmembrane region" description="Helical" evidence="6">
    <location>
        <begin position="141"/>
        <end position="163"/>
    </location>
</feature>
<dbReference type="InterPro" id="IPR018490">
    <property type="entry name" value="cNMP-bd_dom_sf"/>
</dbReference>
<dbReference type="InterPro" id="IPR050818">
    <property type="entry name" value="KCNH_animal-type"/>
</dbReference>
<feature type="transmembrane region" description="Helical" evidence="6">
    <location>
        <begin position="175"/>
        <end position="196"/>
    </location>
</feature>
<dbReference type="Gene3D" id="2.60.120.10">
    <property type="entry name" value="Jelly Rolls"/>
    <property type="match status" value="1"/>
</dbReference>
<dbReference type="SUPFAM" id="SSF51206">
    <property type="entry name" value="cAMP-binding domain-like"/>
    <property type="match status" value="1"/>
</dbReference>
<keyword evidence="3 6" id="KW-1133">Transmembrane helix</keyword>